<dbReference type="InterPro" id="IPR049704">
    <property type="entry name" value="Aminotrans_3_PPA_site"/>
</dbReference>
<keyword evidence="5" id="KW-0055">Arginine biosynthesis</keyword>
<keyword evidence="2 5" id="KW-0028">Amino-acid biosynthesis</keyword>
<gene>
    <name evidence="5" type="primary">argD</name>
    <name evidence="6" type="ORF">HYG85_19460</name>
</gene>
<dbReference type="Gene3D" id="3.90.1150.10">
    <property type="entry name" value="Aspartate Aminotransferase, domain 1"/>
    <property type="match status" value="1"/>
</dbReference>
<keyword evidence="1 5" id="KW-0032">Aminotransferase</keyword>
<dbReference type="NCBIfam" id="TIGR00707">
    <property type="entry name" value="argD"/>
    <property type="match status" value="1"/>
</dbReference>
<comment type="pathway">
    <text evidence="5">Amino-acid biosynthesis; L-arginine biosynthesis; N(2)-acetyl-L-ornithine from L-glutamate: step 4/4.</text>
</comment>
<dbReference type="PANTHER" id="PTHR11986">
    <property type="entry name" value="AMINOTRANSFERASE CLASS III"/>
    <property type="match status" value="1"/>
</dbReference>
<dbReference type="NCBIfam" id="NF002325">
    <property type="entry name" value="PRK01278.1"/>
    <property type="match status" value="1"/>
</dbReference>
<dbReference type="GO" id="GO:0003992">
    <property type="term" value="F:N2-acetyl-L-ornithine:2-oxoglutarate 5-aminotransferase activity"/>
    <property type="evidence" value="ECO:0007669"/>
    <property type="project" value="UniProtKB-UniRule"/>
</dbReference>
<feature type="binding site" evidence="5">
    <location>
        <begin position="103"/>
        <end position="104"/>
    </location>
    <ligand>
        <name>pyridoxal 5'-phosphate</name>
        <dbReference type="ChEBI" id="CHEBI:597326"/>
    </ligand>
</feature>
<comment type="catalytic activity">
    <reaction evidence="5">
        <text>N(2)-acetyl-L-ornithine + 2-oxoglutarate = N-acetyl-L-glutamate 5-semialdehyde + L-glutamate</text>
        <dbReference type="Rhea" id="RHEA:18049"/>
        <dbReference type="ChEBI" id="CHEBI:16810"/>
        <dbReference type="ChEBI" id="CHEBI:29123"/>
        <dbReference type="ChEBI" id="CHEBI:29985"/>
        <dbReference type="ChEBI" id="CHEBI:57805"/>
        <dbReference type="EC" id="2.6.1.11"/>
    </reaction>
</comment>
<evidence type="ECO:0000256" key="2">
    <source>
        <dbReference type="ARBA" id="ARBA00022605"/>
    </source>
</evidence>
<evidence type="ECO:0000256" key="3">
    <source>
        <dbReference type="ARBA" id="ARBA00022679"/>
    </source>
</evidence>
<dbReference type="SUPFAM" id="SSF53383">
    <property type="entry name" value="PLP-dependent transferases"/>
    <property type="match status" value="1"/>
</dbReference>
<comment type="similarity">
    <text evidence="5">Belongs to the class-III pyridoxal-phosphate-dependent aminotransferase family. ArgD subfamily.</text>
</comment>
<reference evidence="6 7" key="1">
    <citation type="submission" date="2020-07" db="EMBL/GenBank/DDBJ databases">
        <title>Vallitalea guaymasensis genome.</title>
        <authorList>
            <person name="Postec A."/>
        </authorList>
    </citation>
    <scope>NUCLEOTIDE SEQUENCE [LARGE SCALE GENOMIC DNA]</scope>
    <source>
        <strain evidence="6 7">Ra1766G1</strain>
    </source>
</reference>
<comment type="subunit">
    <text evidence="5">Homodimer.</text>
</comment>
<sequence length="395" mass="43111">MEQLIKKGKEVFMSTYAQFPIVIEKGEGVKVYDKDGNEYIDFVAGIAVNSLGYKNERLVTELKEQLDKLTHCSNLYWNEPAIEAAGLLVEHSGLDKVFFCNSGAEAIEGSLKLARKYAKKNLGADKNGIITMKNSFHGRTYGAVTATGQLKYQKGLDPLLPGVKYVEFNNIESLEEAIDDNTCAVLLEPIQGEGGIRPANKEYLKKVREICDKNNLVLIFDEVQCGIGRTGEIFAYGLYDVKPDIVALAKGLGGGVPIGAVIANEKVAEGFCPGDHASTFGGNPLVCTAAKVVLEEISNEGILDNVKVQGNYLTKKLNELKDKYDFITDVRGHGLMLGMEMNIPVKDIIKKCMEKGLLLVGSGERIIRFVPPLIVKKEDIDSTVSVLGSVLEGEI</sequence>
<dbReference type="UniPathway" id="UPA00068">
    <property type="reaction ID" value="UER00109"/>
</dbReference>
<evidence type="ECO:0000256" key="1">
    <source>
        <dbReference type="ARBA" id="ARBA00022576"/>
    </source>
</evidence>
<dbReference type="KEGG" id="vgu:HYG85_19460"/>
<dbReference type="HAMAP" id="MF_01107">
    <property type="entry name" value="ArgD_aminotrans_3"/>
    <property type="match status" value="1"/>
</dbReference>
<dbReference type="InterPro" id="IPR015421">
    <property type="entry name" value="PyrdxlP-dep_Trfase_major"/>
</dbReference>
<dbReference type="InterPro" id="IPR050103">
    <property type="entry name" value="Class-III_PLP-dep_AT"/>
</dbReference>
<dbReference type="PROSITE" id="PS00600">
    <property type="entry name" value="AA_TRANSFER_CLASS_3"/>
    <property type="match status" value="1"/>
</dbReference>
<keyword evidence="3 5" id="KW-0808">Transferase</keyword>
<feature type="binding site" evidence="5">
    <location>
        <position position="139"/>
    </location>
    <ligand>
        <name>N(2)-acetyl-L-ornithine</name>
        <dbReference type="ChEBI" id="CHEBI:57805"/>
    </ligand>
</feature>
<dbReference type="AlphaFoldDB" id="A0A8J8MDS1"/>
<dbReference type="GO" id="GO:0005737">
    <property type="term" value="C:cytoplasm"/>
    <property type="evidence" value="ECO:0007669"/>
    <property type="project" value="UniProtKB-SubCell"/>
</dbReference>
<evidence type="ECO:0000256" key="4">
    <source>
        <dbReference type="ARBA" id="ARBA00022898"/>
    </source>
</evidence>
<proteinExistence type="inferred from homology"/>
<keyword evidence="7" id="KW-1185">Reference proteome</keyword>
<feature type="modified residue" description="N6-(pyridoxal phosphate)lysine" evidence="5">
    <location>
        <position position="250"/>
    </location>
</feature>
<dbReference type="InterPro" id="IPR015422">
    <property type="entry name" value="PyrdxlP-dep_Trfase_small"/>
</dbReference>
<evidence type="ECO:0000313" key="6">
    <source>
        <dbReference type="EMBL" id="QUH30979.1"/>
    </source>
</evidence>
<feature type="binding site" evidence="5">
    <location>
        <begin position="221"/>
        <end position="224"/>
    </location>
    <ligand>
        <name>pyridoxal 5'-phosphate</name>
        <dbReference type="ChEBI" id="CHEBI:597326"/>
    </ligand>
</feature>
<dbReference type="GO" id="GO:0006526">
    <property type="term" value="P:L-arginine biosynthetic process"/>
    <property type="evidence" value="ECO:0007669"/>
    <property type="project" value="UniProtKB-UniRule"/>
</dbReference>
<dbReference type="InterPro" id="IPR015424">
    <property type="entry name" value="PyrdxlP-dep_Trfase"/>
</dbReference>
<dbReference type="Pfam" id="PF00202">
    <property type="entry name" value="Aminotran_3"/>
    <property type="match status" value="1"/>
</dbReference>
<dbReference type="Gene3D" id="3.40.640.10">
    <property type="entry name" value="Type I PLP-dependent aspartate aminotransferase-like (Major domain)"/>
    <property type="match status" value="1"/>
</dbReference>
<dbReference type="InterPro" id="IPR004636">
    <property type="entry name" value="AcOrn/SuccOrn_fam"/>
</dbReference>
<feature type="binding site" evidence="5">
    <location>
        <position position="136"/>
    </location>
    <ligand>
        <name>pyridoxal 5'-phosphate</name>
        <dbReference type="ChEBI" id="CHEBI:597326"/>
    </ligand>
</feature>
<feature type="binding site" evidence="5">
    <location>
        <position position="279"/>
    </location>
    <ligand>
        <name>pyridoxal 5'-phosphate</name>
        <dbReference type="ChEBI" id="CHEBI:597326"/>
    </ligand>
</feature>
<dbReference type="CDD" id="cd00610">
    <property type="entry name" value="OAT_like"/>
    <property type="match status" value="1"/>
</dbReference>
<comment type="subcellular location">
    <subcellularLocation>
        <location evidence="5">Cytoplasm</location>
    </subcellularLocation>
</comment>
<dbReference type="InterPro" id="IPR005814">
    <property type="entry name" value="Aminotrans_3"/>
</dbReference>
<keyword evidence="4 5" id="KW-0663">Pyridoxal phosphate</keyword>
<evidence type="ECO:0000313" key="7">
    <source>
        <dbReference type="Proteomes" id="UP000677305"/>
    </source>
</evidence>
<dbReference type="Proteomes" id="UP000677305">
    <property type="component" value="Chromosome"/>
</dbReference>
<dbReference type="PANTHER" id="PTHR11986:SF79">
    <property type="entry name" value="ACETYLORNITHINE AMINOTRANSFERASE, MITOCHONDRIAL"/>
    <property type="match status" value="1"/>
</dbReference>
<dbReference type="FunFam" id="3.40.640.10:FF:000004">
    <property type="entry name" value="Acetylornithine aminotransferase"/>
    <property type="match status" value="1"/>
</dbReference>
<comment type="cofactor">
    <cofactor evidence="5">
        <name>pyridoxal 5'-phosphate</name>
        <dbReference type="ChEBI" id="CHEBI:597326"/>
    </cofactor>
    <text evidence="5">Binds 1 pyridoxal phosphate per subunit.</text>
</comment>
<dbReference type="EMBL" id="CP058561">
    <property type="protein sequence ID" value="QUH30979.1"/>
    <property type="molecule type" value="Genomic_DNA"/>
</dbReference>
<name>A0A8J8MDS1_9FIRM</name>
<keyword evidence="5" id="KW-0963">Cytoplasm</keyword>
<comment type="miscellaneous">
    <text evidence="5">May also have succinyldiaminopimelate aminotransferase activity, thus carrying out the corresponding step in lysine biosynthesis.</text>
</comment>
<feature type="binding site" evidence="5">
    <location>
        <position position="278"/>
    </location>
    <ligand>
        <name>N(2)-acetyl-L-ornithine</name>
        <dbReference type="ChEBI" id="CHEBI:57805"/>
    </ligand>
</feature>
<dbReference type="EC" id="2.6.1.11" evidence="5"/>
<dbReference type="GO" id="GO:0042802">
    <property type="term" value="F:identical protein binding"/>
    <property type="evidence" value="ECO:0007669"/>
    <property type="project" value="TreeGrafter"/>
</dbReference>
<dbReference type="PIRSF" id="PIRSF000521">
    <property type="entry name" value="Transaminase_4ab_Lys_Orn"/>
    <property type="match status" value="1"/>
</dbReference>
<accession>A0A8J8MDS1</accession>
<dbReference type="RefSeq" id="WP_212691080.1">
    <property type="nucleotide sequence ID" value="NZ_CP058561.1"/>
</dbReference>
<evidence type="ECO:0000256" key="5">
    <source>
        <dbReference type="HAMAP-Rule" id="MF_01107"/>
    </source>
</evidence>
<dbReference type="GO" id="GO:0030170">
    <property type="term" value="F:pyridoxal phosphate binding"/>
    <property type="evidence" value="ECO:0007669"/>
    <property type="project" value="InterPro"/>
</dbReference>
<protein>
    <recommendedName>
        <fullName evidence="5">Acetylornithine aminotransferase</fullName>
        <shortName evidence="5">ACOAT</shortName>
        <ecNumber evidence="5">2.6.1.11</ecNumber>
    </recommendedName>
</protein>
<organism evidence="6 7">
    <name type="scientific">Vallitalea guaymasensis</name>
    <dbReference type="NCBI Taxonomy" id="1185412"/>
    <lineage>
        <taxon>Bacteria</taxon>
        <taxon>Bacillati</taxon>
        <taxon>Bacillota</taxon>
        <taxon>Clostridia</taxon>
        <taxon>Lachnospirales</taxon>
        <taxon>Vallitaleaceae</taxon>
        <taxon>Vallitalea</taxon>
    </lineage>
</organism>